<sequence length="986" mass="107933">MNERTIIADLQRRLASAEASLSEKADIVARKRAEDALRDSEARHLELFERMAEGFAELEAVRDDEGNLKDFRHLARNPASARVTGLLDEQVLGRLVGEVLPPEDARYWIDAYSQVFVSGKPSHYENFIPALDRWFAINVTPFGRSGVGVFYEDITERKRAEAALRQSEERQAFLLTLGDAMRAQTSANGLIEAAARLIGERLGASRIMFAEFDEARGIADIFFGWFADGAKPFPTVMRLEEYEGPILSDLRAGRVVRIDDTCDPALARPDLTAIAELGVMALISVPLLVSDRLLVNVSVHQDTARSWTDDEVALVQEVSERLWADLVRARAEAALRRSEERQAFLLKLSDALRPLAEAEEIQATTTRLLGAHLGVDRAMYGEVTGEPGAETGVIRGQFVRRAAEGRPAPAPFPDYFTFETFGAGVMARRYSGEGLAVADVNTDPDFAPTERVAWAGAGVQAAIVAPLIKGGRLVAELGVHSQTSRTWTDAEISLVREVGERTWAAAERARAEAALRKSEERFSQFAASSSDVLWIRDVETLELEFLSAAARDIYGVKPETLLGDPKPGIAMIVPDDRQDVFDNIARVRNGEAVVHDYRIQRADGAFRWMRSTGFPLVDAQGHVDKIGGISADFTERKLLAEHQAVLLAELQHRVRNIMALLRSITNRTGERAESVPEYRDLMMGRLLAFARVQALLTRAANVSVGVATIVRDEISVQAQHEGQYVLDGPDVALAPKAAEVLTLAIHELATNAVKYGALSAADGRVTVRWSTFEKRGGPWLAFDWTEEGAPARPQPPADASRRRGFGTELIEGRIPYELRGRGEVTIEPGGARCHLEFPLQEGASILDTGAPQRASVFGGAIDMTGEPDLTGRRVLVVEDDFYLATDAARALRGAGAEVMGPCATEEDARVQLDEQRPDVAVVDINLGPGPSFKLAEALKDRGIPFVFMTGYDAEVIPAEFAGVERLEKPLQLRQIVGAVAKLTIPA</sequence>
<evidence type="ECO:0000313" key="21">
    <source>
        <dbReference type="EMBL" id="AWN35686.1"/>
    </source>
</evidence>
<evidence type="ECO:0000256" key="12">
    <source>
        <dbReference type="ARBA" id="ARBA00022777"/>
    </source>
</evidence>
<evidence type="ECO:0000256" key="16">
    <source>
        <dbReference type="ARBA" id="ARBA00023170"/>
    </source>
</evidence>
<dbReference type="Proteomes" id="UP000246058">
    <property type="component" value="Chromosome"/>
</dbReference>
<evidence type="ECO:0000256" key="4">
    <source>
        <dbReference type="ARBA" id="ARBA00022543"/>
    </source>
</evidence>
<dbReference type="Gene3D" id="3.30.450.40">
    <property type="match status" value="2"/>
</dbReference>
<dbReference type="KEGG" id="meti:DK427_07970"/>
<dbReference type="GO" id="GO:0004673">
    <property type="term" value="F:protein histidine kinase activity"/>
    <property type="evidence" value="ECO:0007669"/>
    <property type="project" value="UniProtKB-EC"/>
</dbReference>
<evidence type="ECO:0000256" key="11">
    <source>
        <dbReference type="ARBA" id="ARBA00022741"/>
    </source>
</evidence>
<dbReference type="InterPro" id="IPR001610">
    <property type="entry name" value="PAC"/>
</dbReference>
<protein>
    <recommendedName>
        <fullName evidence="3">Blue-light-activated histidine kinase</fullName>
        <ecNumber evidence="2">2.7.13.3</ecNumber>
    </recommendedName>
</protein>
<dbReference type="Pfam" id="PF01590">
    <property type="entry name" value="GAF"/>
    <property type="match status" value="2"/>
</dbReference>
<dbReference type="InterPro" id="IPR000014">
    <property type="entry name" value="PAS"/>
</dbReference>
<dbReference type="InterPro" id="IPR011102">
    <property type="entry name" value="Sig_transdc_His_kinase_HWE"/>
</dbReference>
<evidence type="ECO:0000256" key="6">
    <source>
        <dbReference type="ARBA" id="ARBA00022606"/>
    </source>
</evidence>
<keyword evidence="10" id="KW-0677">Repeat</keyword>
<keyword evidence="14" id="KW-0157">Chromophore</keyword>
<evidence type="ECO:0000256" key="5">
    <source>
        <dbReference type="ARBA" id="ARBA00022553"/>
    </source>
</evidence>
<evidence type="ECO:0000259" key="20">
    <source>
        <dbReference type="PROSITE" id="PS50113"/>
    </source>
</evidence>
<keyword evidence="6" id="KW-0716">Sensory transduction</keyword>
<comment type="catalytic activity">
    <reaction evidence="1">
        <text>ATP + protein L-histidine = ADP + protein N-phospho-L-histidine.</text>
        <dbReference type="EC" id="2.7.13.3"/>
    </reaction>
</comment>
<dbReference type="InterPro" id="IPR003018">
    <property type="entry name" value="GAF"/>
</dbReference>
<dbReference type="SUPFAM" id="SSF52172">
    <property type="entry name" value="CheY-like"/>
    <property type="match status" value="1"/>
</dbReference>
<dbReference type="PROSITE" id="PS50112">
    <property type="entry name" value="PAS"/>
    <property type="match status" value="2"/>
</dbReference>
<evidence type="ECO:0000256" key="9">
    <source>
        <dbReference type="ARBA" id="ARBA00022679"/>
    </source>
</evidence>
<dbReference type="SUPFAM" id="SSF55785">
    <property type="entry name" value="PYP-like sensor domain (PAS domain)"/>
    <property type="match status" value="2"/>
</dbReference>
<dbReference type="SMART" id="SM00091">
    <property type="entry name" value="PAS"/>
    <property type="match status" value="2"/>
</dbReference>
<reference evidence="21 22" key="1">
    <citation type="submission" date="2018-05" db="EMBL/GenBank/DDBJ databases">
        <title>Complete Genome Sequence of Methylobacterium sp. 17Sr1-43.</title>
        <authorList>
            <person name="Srinivasan S."/>
        </authorList>
    </citation>
    <scope>NUCLEOTIDE SEQUENCE [LARGE SCALE GENOMIC DNA]</scope>
    <source>
        <strain evidence="21 22">17Sr1-43</strain>
    </source>
</reference>
<feature type="domain" description="PAS" evidence="19">
    <location>
        <begin position="77"/>
        <end position="119"/>
    </location>
</feature>
<evidence type="ECO:0000256" key="7">
    <source>
        <dbReference type="ARBA" id="ARBA00022630"/>
    </source>
</evidence>
<evidence type="ECO:0000256" key="10">
    <source>
        <dbReference type="ARBA" id="ARBA00022737"/>
    </source>
</evidence>
<dbReference type="SMART" id="SM00448">
    <property type="entry name" value="REC"/>
    <property type="match status" value="1"/>
</dbReference>
<dbReference type="InterPro" id="IPR011006">
    <property type="entry name" value="CheY-like_superfamily"/>
</dbReference>
<feature type="domain" description="PAC" evidence="20">
    <location>
        <begin position="593"/>
        <end position="645"/>
    </location>
</feature>
<dbReference type="SMART" id="SM00086">
    <property type="entry name" value="PAC"/>
    <property type="match status" value="1"/>
</dbReference>
<keyword evidence="9" id="KW-0808">Transferase</keyword>
<dbReference type="RefSeq" id="WP_109950801.1">
    <property type="nucleotide sequence ID" value="NZ_CP029551.1"/>
</dbReference>
<dbReference type="PROSITE" id="PS50110">
    <property type="entry name" value="RESPONSE_REGULATORY"/>
    <property type="match status" value="1"/>
</dbReference>
<evidence type="ECO:0000256" key="13">
    <source>
        <dbReference type="ARBA" id="ARBA00022840"/>
    </source>
</evidence>
<organism evidence="21 22">
    <name type="scientific">Methylobacterium radiodurans</name>
    <dbReference type="NCBI Taxonomy" id="2202828"/>
    <lineage>
        <taxon>Bacteria</taxon>
        <taxon>Pseudomonadati</taxon>
        <taxon>Pseudomonadota</taxon>
        <taxon>Alphaproteobacteria</taxon>
        <taxon>Hyphomicrobiales</taxon>
        <taxon>Methylobacteriaceae</taxon>
        <taxon>Methylobacterium</taxon>
    </lineage>
</organism>
<keyword evidence="12" id="KW-0418">Kinase</keyword>
<evidence type="ECO:0000256" key="8">
    <source>
        <dbReference type="ARBA" id="ARBA00022643"/>
    </source>
</evidence>
<feature type="domain" description="PAS" evidence="19">
    <location>
        <begin position="518"/>
        <end position="591"/>
    </location>
</feature>
<evidence type="ECO:0000259" key="19">
    <source>
        <dbReference type="PROSITE" id="PS50112"/>
    </source>
</evidence>
<gene>
    <name evidence="21" type="ORF">DK427_07970</name>
</gene>
<proteinExistence type="predicted"/>
<keyword evidence="11" id="KW-0547">Nucleotide-binding</keyword>
<keyword evidence="22" id="KW-1185">Reference proteome</keyword>
<dbReference type="Pfam" id="PF08448">
    <property type="entry name" value="PAS_4"/>
    <property type="match status" value="1"/>
</dbReference>
<evidence type="ECO:0000256" key="3">
    <source>
        <dbReference type="ARBA" id="ARBA00021740"/>
    </source>
</evidence>
<dbReference type="GO" id="GO:0005524">
    <property type="term" value="F:ATP binding"/>
    <property type="evidence" value="ECO:0007669"/>
    <property type="project" value="UniProtKB-KW"/>
</dbReference>
<evidence type="ECO:0000256" key="15">
    <source>
        <dbReference type="ARBA" id="ARBA00023026"/>
    </source>
</evidence>
<keyword evidence="15" id="KW-0843">Virulence</keyword>
<keyword evidence="5 17" id="KW-0597">Phosphoprotein</keyword>
<dbReference type="PANTHER" id="PTHR41523">
    <property type="entry name" value="TWO-COMPONENT SYSTEM SENSOR PROTEIN"/>
    <property type="match status" value="1"/>
</dbReference>
<evidence type="ECO:0000259" key="18">
    <source>
        <dbReference type="PROSITE" id="PS50110"/>
    </source>
</evidence>
<dbReference type="PANTHER" id="PTHR41523:SF8">
    <property type="entry name" value="ETHYLENE RESPONSE SENSOR PROTEIN"/>
    <property type="match status" value="1"/>
</dbReference>
<dbReference type="GO" id="GO:0009881">
    <property type="term" value="F:photoreceptor activity"/>
    <property type="evidence" value="ECO:0007669"/>
    <property type="project" value="UniProtKB-KW"/>
</dbReference>
<dbReference type="InterPro" id="IPR000700">
    <property type="entry name" value="PAS-assoc_C"/>
</dbReference>
<accession>A0A2U8VR43</accession>
<name>A0A2U8VR43_9HYPH</name>
<dbReference type="EC" id="2.7.13.3" evidence="2"/>
<evidence type="ECO:0000313" key="22">
    <source>
        <dbReference type="Proteomes" id="UP000246058"/>
    </source>
</evidence>
<dbReference type="Gene3D" id="3.30.565.10">
    <property type="entry name" value="Histidine kinase-like ATPase, C-terminal domain"/>
    <property type="match status" value="1"/>
</dbReference>
<dbReference type="Pfam" id="PF08447">
    <property type="entry name" value="PAS_3"/>
    <property type="match status" value="1"/>
</dbReference>
<evidence type="ECO:0000256" key="1">
    <source>
        <dbReference type="ARBA" id="ARBA00000085"/>
    </source>
</evidence>
<dbReference type="CDD" id="cd00130">
    <property type="entry name" value="PAS"/>
    <property type="match status" value="2"/>
</dbReference>
<keyword evidence="16" id="KW-0675">Receptor</keyword>
<keyword evidence="7" id="KW-0285">Flavoprotein</keyword>
<dbReference type="PROSITE" id="PS50113">
    <property type="entry name" value="PAC"/>
    <property type="match status" value="1"/>
</dbReference>
<evidence type="ECO:0000256" key="2">
    <source>
        <dbReference type="ARBA" id="ARBA00012438"/>
    </source>
</evidence>
<dbReference type="SMART" id="SM00911">
    <property type="entry name" value="HWE_HK"/>
    <property type="match status" value="1"/>
</dbReference>
<dbReference type="InterPro" id="IPR013655">
    <property type="entry name" value="PAS_fold_3"/>
</dbReference>
<feature type="domain" description="Response regulatory" evidence="18">
    <location>
        <begin position="873"/>
        <end position="983"/>
    </location>
</feature>
<dbReference type="InterPro" id="IPR029016">
    <property type="entry name" value="GAF-like_dom_sf"/>
</dbReference>
<dbReference type="InterPro" id="IPR013656">
    <property type="entry name" value="PAS_4"/>
</dbReference>
<dbReference type="SUPFAM" id="SSF55781">
    <property type="entry name" value="GAF domain-like"/>
    <property type="match status" value="2"/>
</dbReference>
<keyword evidence="8" id="KW-0288">FMN</keyword>
<keyword evidence="13" id="KW-0067">ATP-binding</keyword>
<dbReference type="SMART" id="SM00065">
    <property type="entry name" value="GAF"/>
    <property type="match status" value="2"/>
</dbReference>
<dbReference type="AlphaFoldDB" id="A0A2U8VR43"/>
<dbReference type="Pfam" id="PF07536">
    <property type="entry name" value="HWE_HK"/>
    <property type="match status" value="1"/>
</dbReference>
<dbReference type="InterPro" id="IPR035965">
    <property type="entry name" value="PAS-like_dom_sf"/>
</dbReference>
<dbReference type="EMBL" id="CP029551">
    <property type="protein sequence ID" value="AWN35686.1"/>
    <property type="molecule type" value="Genomic_DNA"/>
</dbReference>
<dbReference type="GO" id="GO:0000160">
    <property type="term" value="P:phosphorelay signal transduction system"/>
    <property type="evidence" value="ECO:0007669"/>
    <property type="project" value="InterPro"/>
</dbReference>
<evidence type="ECO:0000256" key="14">
    <source>
        <dbReference type="ARBA" id="ARBA00022991"/>
    </source>
</evidence>
<dbReference type="SUPFAM" id="SSF55874">
    <property type="entry name" value="ATPase domain of HSP90 chaperone/DNA topoisomerase II/histidine kinase"/>
    <property type="match status" value="1"/>
</dbReference>
<dbReference type="Gene3D" id="3.30.450.20">
    <property type="entry name" value="PAS domain"/>
    <property type="match status" value="2"/>
</dbReference>
<evidence type="ECO:0000256" key="17">
    <source>
        <dbReference type="PROSITE-ProRule" id="PRU00169"/>
    </source>
</evidence>
<dbReference type="NCBIfam" id="TIGR00229">
    <property type="entry name" value="sensory_box"/>
    <property type="match status" value="1"/>
</dbReference>
<dbReference type="InterPro" id="IPR036890">
    <property type="entry name" value="HATPase_C_sf"/>
</dbReference>
<dbReference type="Gene3D" id="3.40.50.2300">
    <property type="match status" value="1"/>
</dbReference>
<dbReference type="OrthoDB" id="341208at2"/>
<keyword evidence="4" id="KW-0600">Photoreceptor protein</keyword>
<feature type="modified residue" description="4-aspartylphosphate" evidence="17">
    <location>
        <position position="923"/>
    </location>
</feature>
<dbReference type="InterPro" id="IPR001789">
    <property type="entry name" value="Sig_transdc_resp-reg_receiver"/>
</dbReference>